<dbReference type="CDD" id="cd00948">
    <property type="entry name" value="FBP_aldolase_I_a"/>
    <property type="match status" value="1"/>
</dbReference>
<keyword evidence="5 7" id="KW-0456">Lyase</keyword>
<evidence type="ECO:0000256" key="1">
    <source>
        <dbReference type="ARBA" id="ARBA00004714"/>
    </source>
</evidence>
<dbReference type="NCBIfam" id="NF033379">
    <property type="entry name" value="FrucBisAld_I"/>
    <property type="match status" value="1"/>
</dbReference>
<dbReference type="InterPro" id="IPR013785">
    <property type="entry name" value="Aldolase_TIM"/>
</dbReference>
<dbReference type="UniPathway" id="UPA00109">
    <property type="reaction ID" value="UER00183"/>
</dbReference>
<dbReference type="GO" id="GO:0004332">
    <property type="term" value="F:fructose-bisphosphate aldolase activity"/>
    <property type="evidence" value="ECO:0007669"/>
    <property type="project" value="UniProtKB-EC"/>
</dbReference>
<dbReference type="PROSITE" id="PS00158">
    <property type="entry name" value="ALDOLASE_CLASS_I"/>
    <property type="match status" value="1"/>
</dbReference>
<organism evidence="9 10">
    <name type="scientific">Paramormyrops kingsleyae</name>
    <dbReference type="NCBI Taxonomy" id="1676925"/>
    <lineage>
        <taxon>Eukaryota</taxon>
        <taxon>Metazoa</taxon>
        <taxon>Chordata</taxon>
        <taxon>Craniata</taxon>
        <taxon>Vertebrata</taxon>
        <taxon>Euteleostomi</taxon>
        <taxon>Actinopterygii</taxon>
        <taxon>Neopterygii</taxon>
        <taxon>Teleostei</taxon>
        <taxon>Osteoglossocephala</taxon>
        <taxon>Osteoglossomorpha</taxon>
        <taxon>Osteoglossiformes</taxon>
        <taxon>Mormyridae</taxon>
        <taxon>Paramormyrops</taxon>
    </lineage>
</organism>
<dbReference type="Ensembl" id="ENSPKIT00000004431.1">
    <property type="protein sequence ID" value="ENSPKIP00000023742.1"/>
    <property type="gene ID" value="ENSPKIG00000007245.1"/>
</dbReference>
<reference evidence="9" key="1">
    <citation type="submission" date="2025-05" db="UniProtKB">
        <authorList>
            <consortium name="Ensembl"/>
        </authorList>
    </citation>
    <scope>IDENTIFICATION</scope>
</reference>
<dbReference type="InterPro" id="IPR000741">
    <property type="entry name" value="FBA_I"/>
</dbReference>
<dbReference type="SUPFAM" id="SSF51569">
    <property type="entry name" value="Aldolase"/>
    <property type="match status" value="1"/>
</dbReference>
<evidence type="ECO:0000256" key="8">
    <source>
        <dbReference type="RuleBase" id="RU004257"/>
    </source>
</evidence>
<dbReference type="FunFam" id="3.20.20.70:FF:000021">
    <property type="entry name" value="Fructose-bisphosphate aldolase"/>
    <property type="match status" value="1"/>
</dbReference>
<keyword evidence="4 7" id="KW-0324">Glycolysis</keyword>
<accession>A0A3B3RZ55</accession>
<keyword evidence="10" id="KW-1185">Reference proteome</keyword>
<protein>
    <recommendedName>
        <fullName evidence="3 7">Fructose-bisphosphate aldolase</fullName>
        <ecNumber evidence="3 7">4.1.2.13</ecNumber>
    </recommendedName>
</protein>
<dbReference type="GeneTree" id="ENSGT00950000182987"/>
<name>A0A3B3RZ55_9TELE</name>
<dbReference type="PANTHER" id="PTHR11627">
    <property type="entry name" value="FRUCTOSE-BISPHOSPHATE ALDOLASE"/>
    <property type="match status" value="1"/>
</dbReference>
<comment type="similarity">
    <text evidence="2 7">Belongs to the class I fructose-bisphosphate aldolase family.</text>
</comment>
<dbReference type="CTD" id="792692"/>
<dbReference type="InterPro" id="IPR029768">
    <property type="entry name" value="Aldolase_I_AS"/>
</dbReference>
<proteinExistence type="inferred from homology"/>
<evidence type="ECO:0000256" key="2">
    <source>
        <dbReference type="ARBA" id="ARBA00010387"/>
    </source>
</evidence>
<dbReference type="RefSeq" id="XP_023673940.1">
    <property type="nucleotide sequence ID" value="XM_023818172.2"/>
</dbReference>
<dbReference type="EC" id="4.1.2.13" evidence="3 7"/>
<dbReference type="KEGG" id="pki:111847195"/>
<dbReference type="AlphaFoldDB" id="A0A3B3RZ55"/>
<evidence type="ECO:0000256" key="3">
    <source>
        <dbReference type="ARBA" id="ARBA00013068"/>
    </source>
</evidence>
<dbReference type="Ensembl" id="ENSPKIT00000004451.1">
    <property type="protein sequence ID" value="ENSPKIP00000023762.1"/>
    <property type="gene ID" value="ENSPKIG00000007245.1"/>
</dbReference>
<evidence type="ECO:0000256" key="4">
    <source>
        <dbReference type="ARBA" id="ARBA00023152"/>
    </source>
</evidence>
<dbReference type="OrthoDB" id="36455at2759"/>
<evidence type="ECO:0000256" key="5">
    <source>
        <dbReference type="ARBA" id="ARBA00023239"/>
    </source>
</evidence>
<evidence type="ECO:0000256" key="6">
    <source>
        <dbReference type="ARBA" id="ARBA00023270"/>
    </source>
</evidence>
<dbReference type="STRING" id="1676925.ENSPKIP00000023742"/>
<dbReference type="GeneID" id="111847195"/>
<keyword evidence="6" id="KW-0704">Schiff base</keyword>
<dbReference type="GO" id="GO:0006096">
    <property type="term" value="P:glycolytic process"/>
    <property type="evidence" value="ECO:0007669"/>
    <property type="project" value="UniProtKB-UniPathway"/>
</dbReference>
<evidence type="ECO:0000313" key="10">
    <source>
        <dbReference type="Proteomes" id="UP000261540"/>
    </source>
</evidence>
<comment type="catalytic activity">
    <reaction evidence="7">
        <text>beta-D-fructose 1,6-bisphosphate = D-glyceraldehyde 3-phosphate + dihydroxyacetone phosphate</text>
        <dbReference type="Rhea" id="RHEA:14729"/>
        <dbReference type="ChEBI" id="CHEBI:32966"/>
        <dbReference type="ChEBI" id="CHEBI:57642"/>
        <dbReference type="ChEBI" id="CHEBI:59776"/>
        <dbReference type="EC" id="4.1.2.13"/>
    </reaction>
</comment>
<evidence type="ECO:0000256" key="7">
    <source>
        <dbReference type="RuleBase" id="RU003994"/>
    </source>
</evidence>
<comment type="pathway">
    <text evidence="1 8">Carbohydrate degradation; glycolysis; D-glyceraldehyde 3-phosphate and glycerone phosphate from D-glucose: step 4/4.</text>
</comment>
<evidence type="ECO:0000313" key="9">
    <source>
        <dbReference type="Ensembl" id="ENSPKIP00000023742.1"/>
    </source>
</evidence>
<dbReference type="Gene3D" id="3.20.20.70">
    <property type="entry name" value="Aldolase class I"/>
    <property type="match status" value="1"/>
</dbReference>
<sequence length="364" mass="39371">MPHQYPTLSIEQKKELQDIAHRIVSPGKGILAADESVGSMAKRLTQIGVENTEENRRQYRQVLFSADSRINSCIGGVIFFHETLYQHADDGTPFVQMIKDKGILVGIKVDKGVVPLAGTNGETTTQGLDGLSERCAQYKKDGADFAKWRCVLKISTTTPSQLAMTENANVLARYASICQQHGIVPIVEPEILPDGDHDLKRSQYVTEKVLTAMYKALSDHHVYLEGTLLKPNMVTPGHGCSAKYSAVEIAMATVTALRRTVPPAVAGITFLSGGQSEEEASINLNAINNCPLPKPWALTFSYGRALQASALSTWRGQKENASAATEEFIKRAEVNGLAAQGKYSGSGDSGGAACRSLYVANHAY</sequence>
<dbReference type="Proteomes" id="UP000261540">
    <property type="component" value="Unplaced"/>
</dbReference>
<dbReference type="Pfam" id="PF00274">
    <property type="entry name" value="Glycolytic"/>
    <property type="match status" value="1"/>
</dbReference>